<name>A0A401RYA8_CHIPU</name>
<dbReference type="STRING" id="137246.A0A401RYA8"/>
<dbReference type="OrthoDB" id="9947694at2759"/>
<dbReference type="Pfam" id="PF15276">
    <property type="entry name" value="PP1_bind"/>
    <property type="match status" value="1"/>
</dbReference>
<evidence type="ECO:0000313" key="3">
    <source>
        <dbReference type="EMBL" id="GCC23078.1"/>
    </source>
</evidence>
<evidence type="ECO:0000259" key="2">
    <source>
        <dbReference type="Pfam" id="PF15276"/>
    </source>
</evidence>
<evidence type="ECO:0000313" key="4">
    <source>
        <dbReference type="Proteomes" id="UP000287033"/>
    </source>
</evidence>
<keyword evidence="4" id="KW-1185">Reference proteome</keyword>
<comment type="caution">
    <text evidence="3">The sequence shown here is derived from an EMBL/GenBank/DDBJ whole genome shotgun (WGS) entry which is preliminary data.</text>
</comment>
<feature type="compositionally biased region" description="Basic residues" evidence="1">
    <location>
        <begin position="14"/>
        <end position="30"/>
    </location>
</feature>
<dbReference type="Proteomes" id="UP000287033">
    <property type="component" value="Unassembled WGS sequence"/>
</dbReference>
<feature type="domain" description="PP1-binding" evidence="2">
    <location>
        <begin position="327"/>
        <end position="371"/>
    </location>
</feature>
<feature type="region of interest" description="Disordered" evidence="1">
    <location>
        <begin position="127"/>
        <end position="147"/>
    </location>
</feature>
<organism evidence="3 4">
    <name type="scientific">Chiloscyllium punctatum</name>
    <name type="common">Brownbanded bambooshark</name>
    <name type="synonym">Hemiscyllium punctatum</name>
    <dbReference type="NCBI Taxonomy" id="137246"/>
    <lineage>
        <taxon>Eukaryota</taxon>
        <taxon>Metazoa</taxon>
        <taxon>Chordata</taxon>
        <taxon>Craniata</taxon>
        <taxon>Vertebrata</taxon>
        <taxon>Chondrichthyes</taxon>
        <taxon>Elasmobranchii</taxon>
        <taxon>Galeomorphii</taxon>
        <taxon>Galeoidea</taxon>
        <taxon>Orectolobiformes</taxon>
        <taxon>Hemiscylliidae</taxon>
        <taxon>Chiloscyllium</taxon>
    </lineage>
</organism>
<dbReference type="OMA" id="NCKERAG"/>
<dbReference type="InterPro" id="IPR029334">
    <property type="entry name" value="PP1-bd"/>
</dbReference>
<dbReference type="EMBL" id="BEZZ01000022">
    <property type="protein sequence ID" value="GCC23078.1"/>
    <property type="molecule type" value="Genomic_DNA"/>
</dbReference>
<protein>
    <recommendedName>
        <fullName evidence="2">PP1-binding domain-containing protein</fullName>
    </recommendedName>
</protein>
<proteinExistence type="predicted"/>
<feature type="region of interest" description="Disordered" evidence="1">
    <location>
        <begin position="1"/>
        <end position="30"/>
    </location>
</feature>
<sequence>MDAKTQENLSSNSHRLKKATRNASGKRKLRHDPLHEITISTVENQHQSTRQQFCARPLQANNVLCSPLNLQEKEKLKVSDLIKCHPRNGQLAIASEGSRATCPSASDYLTKKSLELDLRSEDLIQSDGLPWRPVGPETPGPTVETRESIGKNDSFRITQNDCIRPAAQKTENNANKQLDDLMKQDKVQSPALVSICTKTPSTPMHFSVVTENQLGDRADILNLKSAETFLAERKRFSRRTSSVGARGSPETNSLICFIAKRRMQLQESHKGAMLKSKMTGFVDVFQNSEHDNRSISTPDPSVLQQNGPTCSAQRDILSLSGSKPPLKKKVTFGEELSPEVFDKRLLSNTPLRAGETFMCQKMLLSEGPLSAQKQVSFVQFGLGEQKNLVSKMADNSSPAVHEKCNDASLKLVPKLTDYMENGTAETKLGNEERDCSAPNNLEMSSPMSECNVNLQKKPMRNDEYPCDVLEMNVEEVKEVVVDHSSRHNSKENQVGDNNVICLNVLSGKKTDSVNESKLSRVMDESKCSRTIRDLGSCGIKAASPVQPDVQQVTCILDEKYENGDLQITDVSIQESTNEREQNWSCGEGVCLGIQNVTTDAVCLNMFSMPSLCLSVEVSPKFKQEVQLENLSEKPKIEEPRRSTRVKNKINTTSKNSTMVTKGKYRKKVKKELYGKREYASKKPLLSPITEDSNVWPEPADFPDCDGKADWKASRMNILLPLEGSLIEEESRQSTFNSEKPADGHAALHAVFKREQVRKPKRLCKSSLHDFEEDSSVWKSVESDSEQRTTLVNNVSDLQCALEKVKNNLSSGTDESPVFSPTAFDELEALESSGAQNLDTEPTWMSETFSNKMTRNHLSEEFTMVKNNQKGTNGVQTLLERQHPKDIELKQYFKEADDTADYKIISSCLESESNVVQESDQQLKAELAKMEDLTPASNFTVMKESLVTATAPSVAIHDQRVCHLPLATQEIFQSRTCRRKSKIFGAAELASKKQVDKPFVDYFGEHEALDANDTNGHEAVNVSQTESLVNSMMGKGIVPKYKSDIEVDEAEVKTNFGALFDTSGLLRSSEQMNINIFETADQLEVGIKYLGSSRENSIFKKKVRRSARLSGVINVAGLSWVEVSSTEPVQEKMTTSTLPRRSCRLTKPWGNISSAEELASKTESQARIRTLRRRSLSCLRNTAADGLEESPKKSMIELS</sequence>
<reference evidence="3 4" key="1">
    <citation type="journal article" date="2018" name="Nat. Ecol. Evol.">
        <title>Shark genomes provide insights into elasmobranch evolution and the origin of vertebrates.</title>
        <authorList>
            <person name="Hara Y"/>
            <person name="Yamaguchi K"/>
            <person name="Onimaru K"/>
            <person name="Kadota M"/>
            <person name="Koyanagi M"/>
            <person name="Keeley SD"/>
            <person name="Tatsumi K"/>
            <person name="Tanaka K"/>
            <person name="Motone F"/>
            <person name="Kageyama Y"/>
            <person name="Nozu R"/>
            <person name="Adachi N"/>
            <person name="Nishimura O"/>
            <person name="Nakagawa R"/>
            <person name="Tanegashima C"/>
            <person name="Kiyatake I"/>
            <person name="Matsumoto R"/>
            <person name="Murakumo K"/>
            <person name="Nishida K"/>
            <person name="Terakita A"/>
            <person name="Kuratani S"/>
            <person name="Sato K"/>
            <person name="Hyodo S Kuraku.S."/>
        </authorList>
    </citation>
    <scope>NUCLEOTIDE SEQUENCE [LARGE SCALE GENOMIC DNA]</scope>
</reference>
<evidence type="ECO:0000256" key="1">
    <source>
        <dbReference type="SAM" id="MobiDB-lite"/>
    </source>
</evidence>
<gene>
    <name evidence="3" type="ORF">chiPu_0001471</name>
</gene>
<dbReference type="AlphaFoldDB" id="A0A401RYA8"/>
<feature type="compositionally biased region" description="Polar residues" evidence="1">
    <location>
        <begin position="1"/>
        <end position="13"/>
    </location>
</feature>
<accession>A0A401RYA8</accession>